<protein>
    <submittedName>
        <fullName evidence="5">GntR family transcriptional regulator</fullName>
    </submittedName>
</protein>
<dbReference type="GO" id="GO:0003700">
    <property type="term" value="F:DNA-binding transcription factor activity"/>
    <property type="evidence" value="ECO:0007669"/>
    <property type="project" value="InterPro"/>
</dbReference>
<dbReference type="RefSeq" id="WP_062970976.1">
    <property type="nucleotide sequence ID" value="NZ_JAAXOT010000001.1"/>
</dbReference>
<dbReference type="SUPFAM" id="SSF48008">
    <property type="entry name" value="GntR ligand-binding domain-like"/>
    <property type="match status" value="1"/>
</dbReference>
<dbReference type="Proteomes" id="UP000570678">
    <property type="component" value="Unassembled WGS sequence"/>
</dbReference>
<dbReference type="PROSITE" id="PS50949">
    <property type="entry name" value="HTH_GNTR"/>
    <property type="match status" value="1"/>
</dbReference>
<keyword evidence="6" id="KW-1185">Reference proteome</keyword>
<dbReference type="Pfam" id="PF07729">
    <property type="entry name" value="FCD"/>
    <property type="match status" value="1"/>
</dbReference>
<evidence type="ECO:0000259" key="4">
    <source>
        <dbReference type="PROSITE" id="PS50949"/>
    </source>
</evidence>
<accession>A0A846YD53</accession>
<dbReference type="Pfam" id="PF00392">
    <property type="entry name" value="GntR"/>
    <property type="match status" value="1"/>
</dbReference>
<comment type="caution">
    <text evidence="5">The sequence shown here is derived from an EMBL/GenBank/DDBJ whole genome shotgun (WGS) entry which is preliminary data.</text>
</comment>
<name>A0A846YD53_9NOCA</name>
<dbReference type="InterPro" id="IPR011711">
    <property type="entry name" value="GntR_C"/>
</dbReference>
<gene>
    <name evidence="5" type="ORF">HGA15_00895</name>
</gene>
<dbReference type="InterPro" id="IPR000524">
    <property type="entry name" value="Tscrpt_reg_HTH_GntR"/>
</dbReference>
<keyword evidence="3" id="KW-0804">Transcription</keyword>
<dbReference type="AlphaFoldDB" id="A0A846YD53"/>
<organism evidence="5 6">
    <name type="scientific">Nocardia flavorosea</name>
    <dbReference type="NCBI Taxonomy" id="53429"/>
    <lineage>
        <taxon>Bacteria</taxon>
        <taxon>Bacillati</taxon>
        <taxon>Actinomycetota</taxon>
        <taxon>Actinomycetes</taxon>
        <taxon>Mycobacteriales</taxon>
        <taxon>Nocardiaceae</taxon>
        <taxon>Nocardia</taxon>
    </lineage>
</organism>
<sequence>MSEQIRPAKLGRVATFAGRSLEVLRDMILDGTLAPGERLNEVQLSQALGISRGPLREAIQRLASEGLVEAVTHRGAYVRSFSANELTEFYELRIALETHAVRLAARQTPQERIDELNQLLDTTESSMRHDAAATYPADQDFHAQLAGLAAKPPLLNALTEVGRKIQLARARSAHQPRRARTALDEHRAIVAALSSRDGDHAAALLEAHLVSSLNNASAVLCADEISAGQEVPAAQSAANPS</sequence>
<evidence type="ECO:0000256" key="3">
    <source>
        <dbReference type="ARBA" id="ARBA00023163"/>
    </source>
</evidence>
<proteinExistence type="predicted"/>
<dbReference type="InterPro" id="IPR036390">
    <property type="entry name" value="WH_DNA-bd_sf"/>
</dbReference>
<dbReference type="GO" id="GO:0003677">
    <property type="term" value="F:DNA binding"/>
    <property type="evidence" value="ECO:0007669"/>
    <property type="project" value="UniProtKB-KW"/>
</dbReference>
<reference evidence="5 6" key="1">
    <citation type="submission" date="2020-04" db="EMBL/GenBank/DDBJ databases">
        <title>MicrobeNet Type strains.</title>
        <authorList>
            <person name="Nicholson A.C."/>
        </authorList>
    </citation>
    <scope>NUCLEOTIDE SEQUENCE [LARGE SCALE GENOMIC DNA]</scope>
    <source>
        <strain evidence="5 6">JCM 3332</strain>
    </source>
</reference>
<dbReference type="InterPro" id="IPR036388">
    <property type="entry name" value="WH-like_DNA-bd_sf"/>
</dbReference>
<dbReference type="PRINTS" id="PR00035">
    <property type="entry name" value="HTHGNTR"/>
</dbReference>
<dbReference type="PANTHER" id="PTHR43537:SF5">
    <property type="entry name" value="UXU OPERON TRANSCRIPTIONAL REGULATOR"/>
    <property type="match status" value="1"/>
</dbReference>
<evidence type="ECO:0000313" key="5">
    <source>
        <dbReference type="EMBL" id="NKY54739.1"/>
    </source>
</evidence>
<dbReference type="SUPFAM" id="SSF46785">
    <property type="entry name" value="Winged helix' DNA-binding domain"/>
    <property type="match status" value="1"/>
</dbReference>
<evidence type="ECO:0000256" key="2">
    <source>
        <dbReference type="ARBA" id="ARBA00023125"/>
    </source>
</evidence>
<dbReference type="EMBL" id="JAAXOT010000001">
    <property type="protein sequence ID" value="NKY54739.1"/>
    <property type="molecule type" value="Genomic_DNA"/>
</dbReference>
<dbReference type="SMART" id="SM00345">
    <property type="entry name" value="HTH_GNTR"/>
    <property type="match status" value="1"/>
</dbReference>
<evidence type="ECO:0000256" key="1">
    <source>
        <dbReference type="ARBA" id="ARBA00023015"/>
    </source>
</evidence>
<dbReference type="CDD" id="cd07377">
    <property type="entry name" value="WHTH_GntR"/>
    <property type="match status" value="1"/>
</dbReference>
<dbReference type="PANTHER" id="PTHR43537">
    <property type="entry name" value="TRANSCRIPTIONAL REGULATOR, GNTR FAMILY"/>
    <property type="match status" value="1"/>
</dbReference>
<dbReference type="SMART" id="SM00895">
    <property type="entry name" value="FCD"/>
    <property type="match status" value="1"/>
</dbReference>
<dbReference type="Gene3D" id="1.20.120.530">
    <property type="entry name" value="GntR ligand-binding domain-like"/>
    <property type="match status" value="1"/>
</dbReference>
<evidence type="ECO:0000313" key="6">
    <source>
        <dbReference type="Proteomes" id="UP000570678"/>
    </source>
</evidence>
<dbReference type="Gene3D" id="1.10.10.10">
    <property type="entry name" value="Winged helix-like DNA-binding domain superfamily/Winged helix DNA-binding domain"/>
    <property type="match status" value="1"/>
</dbReference>
<keyword evidence="1" id="KW-0805">Transcription regulation</keyword>
<dbReference type="InterPro" id="IPR008920">
    <property type="entry name" value="TF_FadR/GntR_C"/>
</dbReference>
<feature type="domain" description="HTH gntR-type" evidence="4">
    <location>
        <begin position="14"/>
        <end position="81"/>
    </location>
</feature>
<keyword evidence="2" id="KW-0238">DNA-binding</keyword>